<protein>
    <submittedName>
        <fullName evidence="2">Uncharacterized protein</fullName>
    </submittedName>
</protein>
<sequence>MPGASAHAADDTVNTATPAQNTRRLPSRSPSAPPVSRNPAKTRVYPSVIHWMPVSEADSSRPITGTATLMTVTSRITMKYSAHTASSGAQDRRSEGMALPLHQKRHGRT</sequence>
<keyword evidence="3" id="KW-1185">Reference proteome</keyword>
<dbReference type="AlphaFoldDB" id="A0A2N9BFC6"/>
<evidence type="ECO:0000256" key="1">
    <source>
        <dbReference type="SAM" id="MobiDB-lite"/>
    </source>
</evidence>
<name>A0A2N9BFC6_STRCX</name>
<dbReference type="Proteomes" id="UP000235464">
    <property type="component" value="Chromosome I"/>
</dbReference>
<accession>A0A2N9BFC6</accession>
<evidence type="ECO:0000313" key="3">
    <source>
        <dbReference type="Proteomes" id="UP000235464"/>
    </source>
</evidence>
<gene>
    <name evidence="2" type="ORF">SCNRRL3882_5514</name>
</gene>
<evidence type="ECO:0000313" key="2">
    <source>
        <dbReference type="EMBL" id="SOR82062.1"/>
    </source>
</evidence>
<proteinExistence type="predicted"/>
<feature type="region of interest" description="Disordered" evidence="1">
    <location>
        <begin position="82"/>
        <end position="109"/>
    </location>
</feature>
<feature type="region of interest" description="Disordered" evidence="1">
    <location>
        <begin position="1"/>
        <end position="42"/>
    </location>
</feature>
<reference evidence="3" key="1">
    <citation type="submission" date="2017-11" db="EMBL/GenBank/DDBJ databases">
        <authorList>
            <person name="Wibberg D."/>
        </authorList>
    </citation>
    <scope>NUCLEOTIDE SEQUENCE [LARGE SCALE GENOMIC DNA]</scope>
</reference>
<feature type="compositionally biased region" description="Low complexity" evidence="1">
    <location>
        <begin position="23"/>
        <end position="37"/>
    </location>
</feature>
<dbReference type="EMBL" id="LT963352">
    <property type="protein sequence ID" value="SOR82062.1"/>
    <property type="molecule type" value="Genomic_DNA"/>
</dbReference>
<feature type="compositionally biased region" description="Polar residues" evidence="1">
    <location>
        <begin position="12"/>
        <end position="22"/>
    </location>
</feature>
<organism evidence="2 3">
    <name type="scientific">Streptomyces chartreusis NRRL 3882</name>
    <dbReference type="NCBI Taxonomy" id="1079985"/>
    <lineage>
        <taxon>Bacteria</taxon>
        <taxon>Bacillati</taxon>
        <taxon>Actinomycetota</taxon>
        <taxon>Actinomycetes</taxon>
        <taxon>Kitasatosporales</taxon>
        <taxon>Streptomycetaceae</taxon>
        <taxon>Streptomyces</taxon>
    </lineage>
</organism>